<dbReference type="GO" id="GO:0006869">
    <property type="term" value="P:lipid transport"/>
    <property type="evidence" value="ECO:0007669"/>
    <property type="project" value="InterPro"/>
</dbReference>
<evidence type="ECO:0000256" key="5">
    <source>
        <dbReference type="SAM" id="Phobius"/>
    </source>
</evidence>
<keyword evidence="5" id="KW-1133">Transmembrane helix</keyword>
<dbReference type="Gene3D" id="1.10.110.10">
    <property type="entry name" value="Plant lipid-transfer and hydrophobic proteins"/>
    <property type="match status" value="1"/>
</dbReference>
<feature type="signal peptide" evidence="6">
    <location>
        <begin position="1"/>
        <end position="27"/>
    </location>
</feature>
<keyword evidence="3" id="KW-1015">Disulfide bond</keyword>
<dbReference type="AlphaFoldDB" id="A0A834YSG9"/>
<evidence type="ECO:0000256" key="6">
    <source>
        <dbReference type="SAM" id="SignalP"/>
    </source>
</evidence>
<evidence type="ECO:0000256" key="4">
    <source>
        <dbReference type="ARBA" id="ARBA00023180"/>
    </source>
</evidence>
<name>A0A834YSG9_TETSI</name>
<reference evidence="8 9" key="1">
    <citation type="submission" date="2020-04" db="EMBL/GenBank/DDBJ databases">
        <title>Plant Genome Project.</title>
        <authorList>
            <person name="Zhang R.-G."/>
        </authorList>
    </citation>
    <scope>NUCLEOTIDE SEQUENCE [LARGE SCALE GENOMIC DNA]</scope>
    <source>
        <strain evidence="8">YNK0</strain>
        <tissue evidence="8">Leaf</tissue>
    </source>
</reference>
<feature type="chain" id="PRO_5032295636" description="Bifunctional inhibitor/plant lipid transfer protein/seed storage helical domain-containing protein" evidence="6">
    <location>
        <begin position="28"/>
        <end position="150"/>
    </location>
</feature>
<dbReference type="InterPro" id="IPR043325">
    <property type="entry name" value="LTSS"/>
</dbReference>
<evidence type="ECO:0000256" key="2">
    <source>
        <dbReference type="ARBA" id="ARBA00022729"/>
    </source>
</evidence>
<keyword evidence="4" id="KW-0325">Glycoprotein</keyword>
<keyword evidence="2 6" id="KW-0732">Signal</keyword>
<feature type="domain" description="Bifunctional inhibitor/plant lipid transfer protein/seed storage helical" evidence="7">
    <location>
        <begin position="15"/>
        <end position="106"/>
    </location>
</feature>
<dbReference type="EMBL" id="JABCRI010000018">
    <property type="protein sequence ID" value="KAF8390771.1"/>
    <property type="molecule type" value="Genomic_DNA"/>
</dbReference>
<dbReference type="GO" id="GO:0008289">
    <property type="term" value="F:lipid binding"/>
    <property type="evidence" value="ECO:0007669"/>
    <property type="project" value="InterPro"/>
</dbReference>
<evidence type="ECO:0000259" key="7">
    <source>
        <dbReference type="Pfam" id="PF14368"/>
    </source>
</evidence>
<keyword evidence="9" id="KW-1185">Reference proteome</keyword>
<dbReference type="InterPro" id="IPR036312">
    <property type="entry name" value="Bifun_inhib/LTP/seed_sf"/>
</dbReference>
<feature type="transmembrane region" description="Helical" evidence="5">
    <location>
        <begin position="124"/>
        <end position="149"/>
    </location>
</feature>
<dbReference type="Pfam" id="PF14368">
    <property type="entry name" value="LTP_2"/>
    <property type="match status" value="1"/>
</dbReference>
<evidence type="ECO:0000256" key="1">
    <source>
        <dbReference type="ARBA" id="ARBA00009748"/>
    </source>
</evidence>
<accession>A0A834YSG9</accession>
<evidence type="ECO:0000313" key="9">
    <source>
        <dbReference type="Proteomes" id="UP000655225"/>
    </source>
</evidence>
<comment type="similarity">
    <text evidence="1">Belongs to the plant LTP family.</text>
</comment>
<evidence type="ECO:0000256" key="3">
    <source>
        <dbReference type="ARBA" id="ARBA00023157"/>
    </source>
</evidence>
<dbReference type="PANTHER" id="PTHR33044">
    <property type="entry name" value="BIFUNCTIONAL INHIBITOR/LIPID-TRANSFER PROTEIN/SEED STORAGE 2S ALBUMIN SUPERFAMILY PROTEIN-RELATED"/>
    <property type="match status" value="1"/>
</dbReference>
<protein>
    <recommendedName>
        <fullName evidence="7">Bifunctional inhibitor/plant lipid transfer protein/seed storage helical domain-containing protein</fullName>
    </recommendedName>
</protein>
<evidence type="ECO:0000313" key="8">
    <source>
        <dbReference type="EMBL" id="KAF8390771.1"/>
    </source>
</evidence>
<dbReference type="OrthoDB" id="185373at2759"/>
<keyword evidence="5" id="KW-0812">Transmembrane</keyword>
<dbReference type="PRINTS" id="PR00382">
    <property type="entry name" value="LIPIDTRNSFER"/>
</dbReference>
<dbReference type="InterPro" id="IPR016140">
    <property type="entry name" value="Bifunc_inhib/LTP/seed_store"/>
</dbReference>
<sequence>MNMGMKVWAWNGIVVVALAILVSECQAQDTSCLNQLLPCLNYLNGTNDPPSSCCDPLKSVIKSNPQCLCSMISSNSTNAAEQAGINVTEAQQLPGKCGESVNPLACLASSPNTKNTVPNSANGLSFVSMIWVAALSVTVQILFASCIILA</sequence>
<proteinExistence type="inferred from homology"/>
<dbReference type="OMA" id="DTSCINQ"/>
<dbReference type="InterPro" id="IPR000528">
    <property type="entry name" value="Plant_nsLTP"/>
</dbReference>
<keyword evidence="5" id="KW-0472">Membrane</keyword>
<dbReference type="CDD" id="cd00010">
    <property type="entry name" value="AAI_LTSS"/>
    <property type="match status" value="1"/>
</dbReference>
<dbReference type="Proteomes" id="UP000655225">
    <property type="component" value="Unassembled WGS sequence"/>
</dbReference>
<gene>
    <name evidence="8" type="ORF">HHK36_025299</name>
</gene>
<comment type="caution">
    <text evidence="8">The sequence shown here is derived from an EMBL/GenBank/DDBJ whole genome shotgun (WGS) entry which is preliminary data.</text>
</comment>
<dbReference type="SUPFAM" id="SSF47699">
    <property type="entry name" value="Bifunctional inhibitor/lipid-transfer protein/seed storage 2S albumin"/>
    <property type="match status" value="1"/>
</dbReference>
<organism evidence="8 9">
    <name type="scientific">Tetracentron sinense</name>
    <name type="common">Spur-leaf</name>
    <dbReference type="NCBI Taxonomy" id="13715"/>
    <lineage>
        <taxon>Eukaryota</taxon>
        <taxon>Viridiplantae</taxon>
        <taxon>Streptophyta</taxon>
        <taxon>Embryophyta</taxon>
        <taxon>Tracheophyta</taxon>
        <taxon>Spermatophyta</taxon>
        <taxon>Magnoliopsida</taxon>
        <taxon>Trochodendrales</taxon>
        <taxon>Trochodendraceae</taxon>
        <taxon>Tetracentron</taxon>
    </lineage>
</organism>